<dbReference type="PANTHER" id="PTHR15549">
    <property type="entry name" value="PAIRED IMMUNOGLOBULIN-LIKE TYPE 2 RECEPTOR"/>
    <property type="match status" value="1"/>
</dbReference>
<evidence type="ECO:0000256" key="2">
    <source>
        <dbReference type="ARBA" id="ARBA00022692"/>
    </source>
</evidence>
<keyword evidence="3 6" id="KW-1133">Transmembrane helix</keyword>
<name>A0AAE0HTY8_9PEZI</name>
<keyword evidence="4 6" id="KW-0472">Membrane</keyword>
<dbReference type="AlphaFoldDB" id="A0AAE0HTY8"/>
<evidence type="ECO:0000256" key="5">
    <source>
        <dbReference type="SAM" id="MobiDB-lite"/>
    </source>
</evidence>
<evidence type="ECO:0000313" key="8">
    <source>
        <dbReference type="EMBL" id="KAK3312853.1"/>
    </source>
</evidence>
<gene>
    <name evidence="8" type="ORF">B0H66DRAFT_381404</name>
</gene>
<dbReference type="InterPro" id="IPR051694">
    <property type="entry name" value="Immunoregulatory_rcpt-like"/>
</dbReference>
<evidence type="ECO:0000256" key="1">
    <source>
        <dbReference type="ARBA" id="ARBA00004167"/>
    </source>
</evidence>
<organism evidence="8 9">
    <name type="scientific">Apodospora peruviana</name>
    <dbReference type="NCBI Taxonomy" id="516989"/>
    <lineage>
        <taxon>Eukaryota</taxon>
        <taxon>Fungi</taxon>
        <taxon>Dikarya</taxon>
        <taxon>Ascomycota</taxon>
        <taxon>Pezizomycotina</taxon>
        <taxon>Sordariomycetes</taxon>
        <taxon>Sordariomycetidae</taxon>
        <taxon>Sordariales</taxon>
        <taxon>Lasiosphaeriaceae</taxon>
        <taxon>Apodospora</taxon>
    </lineage>
</organism>
<feature type="transmembrane region" description="Helical" evidence="6">
    <location>
        <begin position="206"/>
        <end position="228"/>
    </location>
</feature>
<sequence>MANGHSGHRSPPIWRYTVFLLSLLATTHVQGDSVSKFIFPDTNGLVLNTQDTILVSYISPFPSPGLYLWCWPGPHNVWAEDAAAPFNGTQPVFLNFTSDKPCWFNLRRVFDGPDGANGPEFDILSTTREGGSQTISTVDIATVSATSQTTSATDLTSSSPSTATTPDTTTTSTRTTIAPISTGISNQTNSTSPEGGGGGGMSATTAMGIAIGSTAGAIILVIAIFMCLRRFKRRIIEEAALKVAMGSGGGGSSSQYTGPATTTSTVIDSAVTSPYTDTTSYRDQLLSHIGQAWPRTPLQEISADRDRVEMATERYVAEMGSDNGAAEISTSYLGYSARFERYA</sequence>
<dbReference type="Proteomes" id="UP001283341">
    <property type="component" value="Unassembled WGS sequence"/>
</dbReference>
<evidence type="ECO:0008006" key="10">
    <source>
        <dbReference type="Google" id="ProtNLM"/>
    </source>
</evidence>
<proteinExistence type="predicted"/>
<keyword evidence="2 6" id="KW-0812">Transmembrane</keyword>
<keyword evidence="9" id="KW-1185">Reference proteome</keyword>
<dbReference type="PANTHER" id="PTHR15549:SF30">
    <property type="entry name" value="MID2 DOMAIN-CONTAINING PROTEIN"/>
    <property type="match status" value="1"/>
</dbReference>
<comment type="subcellular location">
    <subcellularLocation>
        <location evidence="1">Membrane</location>
        <topology evidence="1">Single-pass membrane protein</topology>
    </subcellularLocation>
</comment>
<dbReference type="GO" id="GO:0071944">
    <property type="term" value="C:cell periphery"/>
    <property type="evidence" value="ECO:0007669"/>
    <property type="project" value="UniProtKB-ARBA"/>
</dbReference>
<evidence type="ECO:0000256" key="4">
    <source>
        <dbReference type="ARBA" id="ARBA00023136"/>
    </source>
</evidence>
<evidence type="ECO:0000256" key="7">
    <source>
        <dbReference type="SAM" id="SignalP"/>
    </source>
</evidence>
<evidence type="ECO:0000256" key="6">
    <source>
        <dbReference type="SAM" id="Phobius"/>
    </source>
</evidence>
<comment type="caution">
    <text evidence="8">The sequence shown here is derived from an EMBL/GenBank/DDBJ whole genome shotgun (WGS) entry which is preliminary data.</text>
</comment>
<evidence type="ECO:0000256" key="3">
    <source>
        <dbReference type="ARBA" id="ARBA00022989"/>
    </source>
</evidence>
<dbReference type="EMBL" id="JAUEDM010000008">
    <property type="protein sequence ID" value="KAK3312853.1"/>
    <property type="molecule type" value="Genomic_DNA"/>
</dbReference>
<feature type="signal peptide" evidence="7">
    <location>
        <begin position="1"/>
        <end position="31"/>
    </location>
</feature>
<accession>A0AAE0HTY8</accession>
<reference evidence="8" key="2">
    <citation type="submission" date="2023-06" db="EMBL/GenBank/DDBJ databases">
        <authorList>
            <consortium name="Lawrence Berkeley National Laboratory"/>
            <person name="Haridas S."/>
            <person name="Hensen N."/>
            <person name="Bonometti L."/>
            <person name="Westerberg I."/>
            <person name="Brannstrom I.O."/>
            <person name="Guillou S."/>
            <person name="Cros-Aarteil S."/>
            <person name="Calhoun S."/>
            <person name="Kuo A."/>
            <person name="Mondo S."/>
            <person name="Pangilinan J."/>
            <person name="Riley R."/>
            <person name="Labutti K."/>
            <person name="Andreopoulos B."/>
            <person name="Lipzen A."/>
            <person name="Chen C."/>
            <person name="Yanf M."/>
            <person name="Daum C."/>
            <person name="Ng V."/>
            <person name="Clum A."/>
            <person name="Steindorff A."/>
            <person name="Ohm R."/>
            <person name="Martin F."/>
            <person name="Silar P."/>
            <person name="Natvig D."/>
            <person name="Lalanne C."/>
            <person name="Gautier V."/>
            <person name="Ament-Velasquez S.L."/>
            <person name="Kruys A."/>
            <person name="Hutchinson M.I."/>
            <person name="Powell A.J."/>
            <person name="Barry K."/>
            <person name="Miller A.N."/>
            <person name="Grigoriev I.V."/>
            <person name="Debuchy R."/>
            <person name="Gladieux P."/>
            <person name="Thoren M.H."/>
            <person name="Johannesson H."/>
        </authorList>
    </citation>
    <scope>NUCLEOTIDE SEQUENCE</scope>
    <source>
        <strain evidence="8">CBS 118394</strain>
    </source>
</reference>
<feature type="region of interest" description="Disordered" evidence="5">
    <location>
        <begin position="149"/>
        <end position="173"/>
    </location>
</feature>
<evidence type="ECO:0000313" key="9">
    <source>
        <dbReference type="Proteomes" id="UP001283341"/>
    </source>
</evidence>
<feature type="chain" id="PRO_5042092930" description="Mid2 domain-containing protein" evidence="7">
    <location>
        <begin position="32"/>
        <end position="343"/>
    </location>
</feature>
<keyword evidence="7" id="KW-0732">Signal</keyword>
<reference evidence="8" key="1">
    <citation type="journal article" date="2023" name="Mol. Phylogenet. Evol.">
        <title>Genome-scale phylogeny and comparative genomics of the fungal order Sordariales.</title>
        <authorList>
            <person name="Hensen N."/>
            <person name="Bonometti L."/>
            <person name="Westerberg I."/>
            <person name="Brannstrom I.O."/>
            <person name="Guillou S."/>
            <person name="Cros-Aarteil S."/>
            <person name="Calhoun S."/>
            <person name="Haridas S."/>
            <person name="Kuo A."/>
            <person name="Mondo S."/>
            <person name="Pangilinan J."/>
            <person name="Riley R."/>
            <person name="LaButti K."/>
            <person name="Andreopoulos B."/>
            <person name="Lipzen A."/>
            <person name="Chen C."/>
            <person name="Yan M."/>
            <person name="Daum C."/>
            <person name="Ng V."/>
            <person name="Clum A."/>
            <person name="Steindorff A."/>
            <person name="Ohm R.A."/>
            <person name="Martin F."/>
            <person name="Silar P."/>
            <person name="Natvig D.O."/>
            <person name="Lalanne C."/>
            <person name="Gautier V."/>
            <person name="Ament-Velasquez S.L."/>
            <person name="Kruys A."/>
            <person name="Hutchinson M.I."/>
            <person name="Powell A.J."/>
            <person name="Barry K."/>
            <person name="Miller A.N."/>
            <person name="Grigoriev I.V."/>
            <person name="Debuchy R."/>
            <person name="Gladieux P."/>
            <person name="Hiltunen Thoren M."/>
            <person name="Johannesson H."/>
        </authorList>
    </citation>
    <scope>NUCLEOTIDE SEQUENCE</scope>
    <source>
        <strain evidence="8">CBS 118394</strain>
    </source>
</reference>
<protein>
    <recommendedName>
        <fullName evidence="10">Mid2 domain-containing protein</fullName>
    </recommendedName>
</protein>
<dbReference type="GO" id="GO:0016020">
    <property type="term" value="C:membrane"/>
    <property type="evidence" value="ECO:0007669"/>
    <property type="project" value="UniProtKB-SubCell"/>
</dbReference>